<dbReference type="InterPro" id="IPR013083">
    <property type="entry name" value="Znf_RING/FYVE/PHD"/>
</dbReference>
<dbReference type="Proteomes" id="UP000261580">
    <property type="component" value="Unassembled WGS sequence"/>
</dbReference>
<evidence type="ECO:0000256" key="3">
    <source>
        <dbReference type="ARBA" id="ARBA00022833"/>
    </source>
</evidence>
<dbReference type="CDD" id="cd19769">
    <property type="entry name" value="Bbox2_TRIM16-like"/>
    <property type="match status" value="1"/>
</dbReference>
<keyword evidence="3" id="KW-0862">Zinc</keyword>
<dbReference type="GO" id="GO:0008270">
    <property type="term" value="F:zinc ion binding"/>
    <property type="evidence" value="ECO:0007669"/>
    <property type="project" value="UniProtKB-KW"/>
</dbReference>
<keyword evidence="2 4" id="KW-0863">Zinc-finger</keyword>
<protein>
    <recommendedName>
        <fullName evidence="9">RING-type domain-containing protein</fullName>
    </recommendedName>
</protein>
<dbReference type="AlphaFoldDB" id="A0A3Q4GXP2"/>
<dbReference type="PROSITE" id="PS50119">
    <property type="entry name" value="ZF_BBOX"/>
    <property type="match status" value="1"/>
</dbReference>
<sequence>MAQQGSKSVKFHCSVCRDLLKEPVTIPCGHNYCMSCIKGQWDKEDPKGAYSCPQCKKSFISRPDLEKNSMLAELDLKTSGHQAASADLCYAGPEDVSCDVCTEKKQKAVKSCLVCLVSYCEKHLQPHHDSSAFDKHKLVKPSNRLKGNICSTHNEVMKTFCRTDQQCICYVCCMDKHKRHVTVPVEVERTVGKQVN</sequence>
<dbReference type="GeneTree" id="ENSGT01150000286950"/>
<dbReference type="PANTHER" id="PTHR25465:SF5">
    <property type="entry name" value="E3 UBIQUITIN_ISG15 LIGASE TRIM25-RELATED"/>
    <property type="match status" value="1"/>
</dbReference>
<proteinExistence type="predicted"/>
<evidence type="ECO:0000259" key="5">
    <source>
        <dbReference type="PROSITE" id="PS50089"/>
    </source>
</evidence>
<organism evidence="7 8">
    <name type="scientific">Neolamprologus brichardi</name>
    <name type="common">Fairy cichlid</name>
    <name type="synonym">Lamprologus brichardi</name>
    <dbReference type="NCBI Taxonomy" id="32507"/>
    <lineage>
        <taxon>Eukaryota</taxon>
        <taxon>Metazoa</taxon>
        <taxon>Chordata</taxon>
        <taxon>Craniata</taxon>
        <taxon>Vertebrata</taxon>
        <taxon>Euteleostomi</taxon>
        <taxon>Actinopterygii</taxon>
        <taxon>Neopterygii</taxon>
        <taxon>Teleostei</taxon>
        <taxon>Neoteleostei</taxon>
        <taxon>Acanthomorphata</taxon>
        <taxon>Ovalentaria</taxon>
        <taxon>Cichlomorphae</taxon>
        <taxon>Cichliformes</taxon>
        <taxon>Cichlidae</taxon>
        <taxon>African cichlids</taxon>
        <taxon>Pseudocrenilabrinae</taxon>
        <taxon>Lamprologini</taxon>
        <taxon>Neolamprologus</taxon>
    </lineage>
</organism>
<dbReference type="Ensembl" id="ENSNBRT00000015227.1">
    <property type="protein sequence ID" value="ENSNBRP00000014820.1"/>
    <property type="gene ID" value="ENSNBRG00000011466.1"/>
</dbReference>
<dbReference type="SMART" id="SM00184">
    <property type="entry name" value="RING"/>
    <property type="match status" value="1"/>
</dbReference>
<feature type="domain" description="RING-type" evidence="5">
    <location>
        <begin position="13"/>
        <end position="56"/>
    </location>
</feature>
<dbReference type="Gene3D" id="4.10.830.40">
    <property type="match status" value="1"/>
</dbReference>
<dbReference type="Pfam" id="PF00643">
    <property type="entry name" value="zf-B_box"/>
    <property type="match status" value="1"/>
</dbReference>
<dbReference type="STRING" id="32507.ENSNBRP00000014820"/>
<evidence type="ECO:0000256" key="2">
    <source>
        <dbReference type="ARBA" id="ARBA00022771"/>
    </source>
</evidence>
<name>A0A3Q4GXP2_NEOBR</name>
<dbReference type="Gene3D" id="3.30.160.60">
    <property type="entry name" value="Classic Zinc Finger"/>
    <property type="match status" value="1"/>
</dbReference>
<evidence type="ECO:0000313" key="7">
    <source>
        <dbReference type="Ensembl" id="ENSNBRP00000014820.1"/>
    </source>
</evidence>
<dbReference type="PROSITE" id="PS00518">
    <property type="entry name" value="ZF_RING_1"/>
    <property type="match status" value="1"/>
</dbReference>
<dbReference type="OMA" id="MICINGH"/>
<dbReference type="Gene3D" id="3.30.40.10">
    <property type="entry name" value="Zinc/RING finger domain, C3HC4 (zinc finger)"/>
    <property type="match status" value="1"/>
</dbReference>
<evidence type="ECO:0000256" key="4">
    <source>
        <dbReference type="PROSITE-ProRule" id="PRU00024"/>
    </source>
</evidence>
<dbReference type="SUPFAM" id="SSF57850">
    <property type="entry name" value="RING/U-box"/>
    <property type="match status" value="1"/>
</dbReference>
<dbReference type="InterPro" id="IPR051051">
    <property type="entry name" value="E3_ubiq-ligase_TRIM/RNF"/>
</dbReference>
<accession>A0A3Q4GXP2</accession>
<dbReference type="SMART" id="SM00336">
    <property type="entry name" value="BBOX"/>
    <property type="match status" value="1"/>
</dbReference>
<dbReference type="InterPro" id="IPR017907">
    <property type="entry name" value="Znf_RING_CS"/>
</dbReference>
<evidence type="ECO:0000256" key="1">
    <source>
        <dbReference type="ARBA" id="ARBA00022723"/>
    </source>
</evidence>
<keyword evidence="8" id="KW-1185">Reference proteome</keyword>
<reference evidence="7" key="1">
    <citation type="submission" date="2025-08" db="UniProtKB">
        <authorList>
            <consortium name="Ensembl"/>
        </authorList>
    </citation>
    <scope>IDENTIFICATION</scope>
</reference>
<dbReference type="InterPro" id="IPR000315">
    <property type="entry name" value="Znf_B-box"/>
</dbReference>
<feature type="domain" description="B box-type" evidence="6">
    <location>
        <begin position="145"/>
        <end position="185"/>
    </location>
</feature>
<dbReference type="PANTHER" id="PTHR25465">
    <property type="entry name" value="B-BOX DOMAIN CONTAINING"/>
    <property type="match status" value="1"/>
</dbReference>
<dbReference type="InterPro" id="IPR001841">
    <property type="entry name" value="Znf_RING"/>
</dbReference>
<evidence type="ECO:0008006" key="9">
    <source>
        <dbReference type="Google" id="ProtNLM"/>
    </source>
</evidence>
<reference evidence="7" key="2">
    <citation type="submission" date="2025-09" db="UniProtKB">
        <authorList>
            <consortium name="Ensembl"/>
        </authorList>
    </citation>
    <scope>IDENTIFICATION</scope>
</reference>
<dbReference type="PROSITE" id="PS50089">
    <property type="entry name" value="ZF_RING_2"/>
    <property type="match status" value="1"/>
</dbReference>
<evidence type="ECO:0000259" key="6">
    <source>
        <dbReference type="PROSITE" id="PS50119"/>
    </source>
</evidence>
<evidence type="ECO:0000313" key="8">
    <source>
        <dbReference type="Proteomes" id="UP000261580"/>
    </source>
</evidence>
<dbReference type="Pfam" id="PF15227">
    <property type="entry name" value="zf-C3HC4_4"/>
    <property type="match status" value="1"/>
</dbReference>
<dbReference type="SUPFAM" id="SSF57845">
    <property type="entry name" value="B-box zinc-binding domain"/>
    <property type="match status" value="1"/>
</dbReference>
<keyword evidence="1" id="KW-0479">Metal-binding</keyword>